<dbReference type="InterPro" id="IPR046947">
    <property type="entry name" value="LytR-like"/>
</dbReference>
<keyword evidence="5" id="KW-1185">Reference proteome</keyword>
<dbReference type="PANTHER" id="PTHR37299:SF1">
    <property type="entry name" value="STAGE 0 SPORULATION PROTEIN A HOMOLOG"/>
    <property type="match status" value="1"/>
</dbReference>
<accession>A0A937AG33</accession>
<proteinExistence type="predicted"/>
<dbReference type="PROSITE" id="PS50110">
    <property type="entry name" value="RESPONSE_REGULATORY"/>
    <property type="match status" value="1"/>
</dbReference>
<dbReference type="Gene3D" id="2.40.50.1020">
    <property type="entry name" value="LytTr DNA-binding domain"/>
    <property type="match status" value="1"/>
</dbReference>
<feature type="domain" description="Response regulatory" evidence="2">
    <location>
        <begin position="2"/>
        <end position="115"/>
    </location>
</feature>
<dbReference type="Pfam" id="PF00072">
    <property type="entry name" value="Response_reg"/>
    <property type="match status" value="1"/>
</dbReference>
<organism evidence="4 5">
    <name type="scientific">Marivirga atlantica</name>
    <dbReference type="NCBI Taxonomy" id="1548457"/>
    <lineage>
        <taxon>Bacteria</taxon>
        <taxon>Pseudomonadati</taxon>
        <taxon>Bacteroidota</taxon>
        <taxon>Cytophagia</taxon>
        <taxon>Cytophagales</taxon>
        <taxon>Marivirgaceae</taxon>
        <taxon>Marivirga</taxon>
    </lineage>
</organism>
<sequence>MKVIIIEDELPAQAKLAEMLKSIDASIEVVAILESVKDTLTWLKNNPEPELAFVDIQLSDDHSFEIFKQHPIKFPIVFTTAFDKYLLQSFEFNSIDYLLKPITEEKLRRSLDKVKTLQDHFVQGNLQKILNHIQAPQNNRILAKKGNEFVALNMNDIAYFDTQHKVVFATDFSGRRLMVDKTITELEQLVDESNFFRLNRKYLCALAAIEKFKSENGKINVQLQPETKETVYVSKENAPAFRDWIA</sequence>
<protein>
    <submittedName>
        <fullName evidence="4">Response regulator transcription factor</fullName>
    </submittedName>
</protein>
<keyword evidence="1" id="KW-0597">Phosphoprotein</keyword>
<evidence type="ECO:0000259" key="3">
    <source>
        <dbReference type="PROSITE" id="PS50930"/>
    </source>
</evidence>
<dbReference type="InterPro" id="IPR011006">
    <property type="entry name" value="CheY-like_superfamily"/>
</dbReference>
<dbReference type="EMBL" id="JAERQG010000002">
    <property type="protein sequence ID" value="MBL0765839.1"/>
    <property type="molecule type" value="Genomic_DNA"/>
</dbReference>
<evidence type="ECO:0000313" key="5">
    <source>
        <dbReference type="Proteomes" id="UP000642920"/>
    </source>
</evidence>
<comment type="caution">
    <text evidence="4">The sequence shown here is derived from an EMBL/GenBank/DDBJ whole genome shotgun (WGS) entry which is preliminary data.</text>
</comment>
<dbReference type="SMART" id="SM00850">
    <property type="entry name" value="LytTR"/>
    <property type="match status" value="1"/>
</dbReference>
<evidence type="ECO:0000256" key="1">
    <source>
        <dbReference type="PROSITE-ProRule" id="PRU00169"/>
    </source>
</evidence>
<evidence type="ECO:0000313" key="4">
    <source>
        <dbReference type="EMBL" id="MBL0765839.1"/>
    </source>
</evidence>
<feature type="modified residue" description="4-aspartylphosphate" evidence="1">
    <location>
        <position position="55"/>
    </location>
</feature>
<dbReference type="Gene3D" id="3.40.50.2300">
    <property type="match status" value="1"/>
</dbReference>
<dbReference type="InterPro" id="IPR001789">
    <property type="entry name" value="Sig_transdc_resp-reg_receiver"/>
</dbReference>
<dbReference type="GO" id="GO:0000156">
    <property type="term" value="F:phosphorelay response regulator activity"/>
    <property type="evidence" value="ECO:0007669"/>
    <property type="project" value="InterPro"/>
</dbReference>
<reference evidence="4" key="1">
    <citation type="submission" date="2021-01" db="EMBL/GenBank/DDBJ databases">
        <title>Marivirga sp. nov., isolated from intertidal surface sediments.</title>
        <authorList>
            <person name="Zhang M."/>
        </authorList>
    </citation>
    <scope>NUCLEOTIDE SEQUENCE</scope>
    <source>
        <strain evidence="4">SM1354</strain>
    </source>
</reference>
<dbReference type="PANTHER" id="PTHR37299">
    <property type="entry name" value="TRANSCRIPTIONAL REGULATOR-RELATED"/>
    <property type="match status" value="1"/>
</dbReference>
<dbReference type="Proteomes" id="UP000642920">
    <property type="component" value="Unassembled WGS sequence"/>
</dbReference>
<dbReference type="AlphaFoldDB" id="A0A937AG33"/>
<dbReference type="RefSeq" id="WP_201921211.1">
    <property type="nucleotide sequence ID" value="NZ_JAERQG010000002.1"/>
</dbReference>
<dbReference type="SMART" id="SM00448">
    <property type="entry name" value="REC"/>
    <property type="match status" value="1"/>
</dbReference>
<dbReference type="GO" id="GO:0003677">
    <property type="term" value="F:DNA binding"/>
    <property type="evidence" value="ECO:0007669"/>
    <property type="project" value="InterPro"/>
</dbReference>
<evidence type="ECO:0000259" key="2">
    <source>
        <dbReference type="PROSITE" id="PS50110"/>
    </source>
</evidence>
<dbReference type="Pfam" id="PF04397">
    <property type="entry name" value="LytTR"/>
    <property type="match status" value="1"/>
</dbReference>
<feature type="domain" description="HTH LytTR-type" evidence="3">
    <location>
        <begin position="141"/>
        <end position="246"/>
    </location>
</feature>
<dbReference type="InterPro" id="IPR007492">
    <property type="entry name" value="LytTR_DNA-bd_dom"/>
</dbReference>
<dbReference type="SUPFAM" id="SSF52172">
    <property type="entry name" value="CheY-like"/>
    <property type="match status" value="1"/>
</dbReference>
<gene>
    <name evidence="4" type="ORF">JKP34_11295</name>
</gene>
<name>A0A937AG33_9BACT</name>
<dbReference type="PROSITE" id="PS50930">
    <property type="entry name" value="HTH_LYTTR"/>
    <property type="match status" value="1"/>
</dbReference>